<dbReference type="EC" id="4.3.2.1" evidence="3 6"/>
<name>A0A9X1VT22_9BURK</name>
<dbReference type="RefSeq" id="WP_243305910.1">
    <property type="nucleotide sequence ID" value="NZ_JALGBI010000001.1"/>
</dbReference>
<comment type="pathway">
    <text evidence="2">Amino-acid biosynthesis; L-arginine biosynthesis; L-arginine from L-ornithine and carbamoyl phosphate: step 3/3.</text>
</comment>
<organism evidence="9 10">
    <name type="scientific">Variovorax terrae</name>
    <dbReference type="NCBI Taxonomy" id="2923278"/>
    <lineage>
        <taxon>Bacteria</taxon>
        <taxon>Pseudomonadati</taxon>
        <taxon>Pseudomonadota</taxon>
        <taxon>Betaproteobacteria</taxon>
        <taxon>Burkholderiales</taxon>
        <taxon>Comamonadaceae</taxon>
        <taxon>Variovorax</taxon>
    </lineage>
</organism>
<keyword evidence="5 9" id="KW-0456">Lyase</keyword>
<evidence type="ECO:0000256" key="5">
    <source>
        <dbReference type="ARBA" id="ARBA00023239"/>
    </source>
</evidence>
<evidence type="ECO:0000256" key="4">
    <source>
        <dbReference type="ARBA" id="ARBA00022571"/>
    </source>
</evidence>
<dbReference type="Proteomes" id="UP001139447">
    <property type="component" value="Unassembled WGS sequence"/>
</dbReference>
<dbReference type="Gene3D" id="1.10.275.10">
    <property type="entry name" value="Fumarase/aspartase (N-terminal domain)"/>
    <property type="match status" value="1"/>
</dbReference>
<dbReference type="PANTHER" id="PTHR43814">
    <property type="entry name" value="ARGININOSUCCINATE LYASE"/>
    <property type="match status" value="1"/>
</dbReference>
<keyword evidence="10" id="KW-1185">Reference proteome</keyword>
<evidence type="ECO:0000259" key="8">
    <source>
        <dbReference type="Pfam" id="PF14698"/>
    </source>
</evidence>
<dbReference type="Pfam" id="PF14698">
    <property type="entry name" value="ASL_C2"/>
    <property type="match status" value="1"/>
</dbReference>
<evidence type="ECO:0000259" key="7">
    <source>
        <dbReference type="Pfam" id="PF00206"/>
    </source>
</evidence>
<gene>
    <name evidence="9" type="primary">argH</name>
    <name evidence="9" type="ORF">MMF98_08845</name>
</gene>
<dbReference type="GO" id="GO:0042450">
    <property type="term" value="P:L-arginine biosynthetic process via ornithine"/>
    <property type="evidence" value="ECO:0007669"/>
    <property type="project" value="UniProtKB-UniRule"/>
</dbReference>
<dbReference type="GO" id="GO:0004056">
    <property type="term" value="F:argininosuccinate lyase activity"/>
    <property type="evidence" value="ECO:0007669"/>
    <property type="project" value="UniProtKB-UniRule"/>
</dbReference>
<dbReference type="InterPro" id="IPR024083">
    <property type="entry name" value="Fumarase/histidase_N"/>
</dbReference>
<evidence type="ECO:0000256" key="6">
    <source>
        <dbReference type="NCBIfam" id="TIGR00838"/>
    </source>
</evidence>
<evidence type="ECO:0000313" key="9">
    <source>
        <dbReference type="EMBL" id="MCJ0763316.1"/>
    </source>
</evidence>
<dbReference type="PANTHER" id="PTHR43814:SF1">
    <property type="entry name" value="ARGININOSUCCINATE LYASE"/>
    <property type="match status" value="1"/>
</dbReference>
<dbReference type="GO" id="GO:0005829">
    <property type="term" value="C:cytosol"/>
    <property type="evidence" value="ECO:0007669"/>
    <property type="project" value="TreeGrafter"/>
</dbReference>
<evidence type="ECO:0000256" key="1">
    <source>
        <dbReference type="ARBA" id="ARBA00000985"/>
    </source>
</evidence>
<comment type="caution">
    <text evidence="9">The sequence shown here is derived from an EMBL/GenBank/DDBJ whole genome shotgun (WGS) entry which is preliminary data.</text>
</comment>
<evidence type="ECO:0000256" key="3">
    <source>
        <dbReference type="ARBA" id="ARBA00012338"/>
    </source>
</evidence>
<evidence type="ECO:0000313" key="10">
    <source>
        <dbReference type="Proteomes" id="UP001139447"/>
    </source>
</evidence>
<sequence>MSVYRAAKIRLSENVRPELARVCLPGPDAAVLGQYARMGPQLAAFHAFDKAHILMLAEEGLLPKADAAAMLRELRKVEQLGAIEARAATAEHMHSGEAILTGALGPDVAGKMHLGRSSGDLLAVSFRYTLRGKLLLVAAQLNELRQMMLDLVPLHIDTVMPGCTHLQHAQPESFAHYLLSWASAFDRDAQRIRQYFARLNTSPAGAAILNGSEFPLNRERTASLLGFDGLALNTRDAVWGRDLEIEAHAITTLLAGNFNRLAEDLMLWSAPEFGLVECADGFCGTSSIMPQKKNPNALECLKGVVATSTGYFVSTAMIHKNPSTVPVFEWVRSMSDAWRSYDEMSGALPLMTAVLGSLTVRAGAMASTAGRHWATATDLASAIVRSTGLPWRAAHQITGIVVRLSLEAGRTPADVDTALVDRAAIEHTGQPLGLDPAVIASAMDPAESVRRHQMPGGPAPQRVQEALALHAEALAADLRWLEAAQARVAEAQHRLEAGIDALLG</sequence>
<dbReference type="PRINTS" id="PR00149">
    <property type="entry name" value="FUMRATELYASE"/>
</dbReference>
<reference evidence="9" key="1">
    <citation type="submission" date="2022-03" db="EMBL/GenBank/DDBJ databases">
        <authorList>
            <person name="Woo C.Y."/>
        </authorList>
    </citation>
    <scope>NUCLEOTIDE SEQUENCE</scope>
    <source>
        <strain evidence="9">CYS-02</strain>
    </source>
</reference>
<evidence type="ECO:0000256" key="2">
    <source>
        <dbReference type="ARBA" id="ARBA00004941"/>
    </source>
</evidence>
<dbReference type="NCBIfam" id="TIGR00838">
    <property type="entry name" value="argH"/>
    <property type="match status" value="1"/>
</dbReference>
<feature type="domain" description="Argininosuccinate lyase C-terminal" evidence="8">
    <location>
        <begin position="374"/>
        <end position="449"/>
    </location>
</feature>
<keyword evidence="4" id="KW-0055">Arginine biosynthesis</keyword>
<comment type="catalytic activity">
    <reaction evidence="1">
        <text>2-(N(omega)-L-arginino)succinate = fumarate + L-arginine</text>
        <dbReference type="Rhea" id="RHEA:24020"/>
        <dbReference type="ChEBI" id="CHEBI:29806"/>
        <dbReference type="ChEBI" id="CHEBI:32682"/>
        <dbReference type="ChEBI" id="CHEBI:57472"/>
        <dbReference type="EC" id="4.3.2.1"/>
    </reaction>
</comment>
<feature type="domain" description="Fumarate lyase N-terminal" evidence="7">
    <location>
        <begin position="75"/>
        <end position="306"/>
    </location>
</feature>
<dbReference type="AlphaFoldDB" id="A0A9X1VT22"/>
<dbReference type="PRINTS" id="PR00145">
    <property type="entry name" value="ARGSUCLYASE"/>
</dbReference>
<dbReference type="Gene3D" id="1.10.40.30">
    <property type="entry name" value="Fumarase/aspartase (C-terminal domain)"/>
    <property type="match status" value="1"/>
</dbReference>
<dbReference type="CDD" id="cd01359">
    <property type="entry name" value="Argininosuccinate_lyase"/>
    <property type="match status" value="1"/>
</dbReference>
<dbReference type="Pfam" id="PF00206">
    <property type="entry name" value="Lyase_1"/>
    <property type="match status" value="1"/>
</dbReference>
<dbReference type="InterPro" id="IPR009049">
    <property type="entry name" value="Argininosuccinate_lyase"/>
</dbReference>
<accession>A0A9X1VT22</accession>
<dbReference type="SUPFAM" id="SSF48557">
    <property type="entry name" value="L-aspartase-like"/>
    <property type="match status" value="1"/>
</dbReference>
<dbReference type="EMBL" id="JALGBI010000001">
    <property type="protein sequence ID" value="MCJ0763316.1"/>
    <property type="molecule type" value="Genomic_DNA"/>
</dbReference>
<dbReference type="Gene3D" id="1.20.200.10">
    <property type="entry name" value="Fumarase/aspartase (Central domain)"/>
    <property type="match status" value="1"/>
</dbReference>
<protein>
    <recommendedName>
        <fullName evidence="3 6">Argininosuccinate lyase</fullName>
        <ecNumber evidence="3 6">4.3.2.1</ecNumber>
    </recommendedName>
</protein>
<dbReference type="InterPro" id="IPR008948">
    <property type="entry name" value="L-Aspartase-like"/>
</dbReference>
<dbReference type="InterPro" id="IPR022761">
    <property type="entry name" value="Fumarate_lyase_N"/>
</dbReference>
<dbReference type="InterPro" id="IPR029419">
    <property type="entry name" value="Arg_succ_lyase_C"/>
</dbReference>
<proteinExistence type="predicted"/>
<keyword evidence="4" id="KW-0028">Amino-acid biosynthesis</keyword>
<dbReference type="InterPro" id="IPR000362">
    <property type="entry name" value="Fumarate_lyase_fam"/>
</dbReference>